<dbReference type="Proteomes" id="UP001152888">
    <property type="component" value="Unassembled WGS sequence"/>
</dbReference>
<accession>A0A9P0PFR9</accession>
<dbReference type="EMBL" id="CAKOFQ010006911">
    <property type="protein sequence ID" value="CAH1981669.1"/>
    <property type="molecule type" value="Genomic_DNA"/>
</dbReference>
<comment type="caution">
    <text evidence="1">The sequence shown here is derived from an EMBL/GenBank/DDBJ whole genome shotgun (WGS) entry which is preliminary data.</text>
</comment>
<protein>
    <submittedName>
        <fullName evidence="1">Uncharacterized protein</fullName>
    </submittedName>
</protein>
<gene>
    <name evidence="1" type="ORF">ACAOBT_LOCUS14607</name>
</gene>
<dbReference type="OrthoDB" id="6744779at2759"/>
<sequence length="39" mass="4712">MYMKHCMASAIIVYMHKVLKMPWSCRITKNEVLQRVNEK</sequence>
<keyword evidence="2" id="KW-1185">Reference proteome</keyword>
<evidence type="ECO:0000313" key="1">
    <source>
        <dbReference type="EMBL" id="CAH1981669.1"/>
    </source>
</evidence>
<reference evidence="1" key="1">
    <citation type="submission" date="2022-03" db="EMBL/GenBank/DDBJ databases">
        <authorList>
            <person name="Sayadi A."/>
        </authorList>
    </citation>
    <scope>NUCLEOTIDE SEQUENCE</scope>
</reference>
<evidence type="ECO:0000313" key="2">
    <source>
        <dbReference type="Proteomes" id="UP001152888"/>
    </source>
</evidence>
<proteinExistence type="predicted"/>
<dbReference type="AlphaFoldDB" id="A0A9P0PFR9"/>
<organism evidence="1 2">
    <name type="scientific">Acanthoscelides obtectus</name>
    <name type="common">Bean weevil</name>
    <name type="synonym">Bruchus obtectus</name>
    <dbReference type="NCBI Taxonomy" id="200917"/>
    <lineage>
        <taxon>Eukaryota</taxon>
        <taxon>Metazoa</taxon>
        <taxon>Ecdysozoa</taxon>
        <taxon>Arthropoda</taxon>
        <taxon>Hexapoda</taxon>
        <taxon>Insecta</taxon>
        <taxon>Pterygota</taxon>
        <taxon>Neoptera</taxon>
        <taxon>Endopterygota</taxon>
        <taxon>Coleoptera</taxon>
        <taxon>Polyphaga</taxon>
        <taxon>Cucujiformia</taxon>
        <taxon>Chrysomeloidea</taxon>
        <taxon>Chrysomelidae</taxon>
        <taxon>Bruchinae</taxon>
        <taxon>Bruchini</taxon>
        <taxon>Acanthoscelides</taxon>
    </lineage>
</organism>
<name>A0A9P0PFR9_ACAOB</name>